<feature type="signal peptide" evidence="1">
    <location>
        <begin position="1"/>
        <end position="21"/>
    </location>
</feature>
<name>A0A0U5CR84_9BACT</name>
<evidence type="ECO:0000256" key="1">
    <source>
        <dbReference type="SAM" id="SignalP"/>
    </source>
</evidence>
<dbReference type="EMBL" id="LN879502">
    <property type="protein sequence ID" value="CUI17468.1"/>
    <property type="molecule type" value="Genomic_DNA"/>
</dbReference>
<dbReference type="AlphaFoldDB" id="A0A0U5CR84"/>
<dbReference type="Pfam" id="PF08795">
    <property type="entry name" value="DUF1796"/>
    <property type="match status" value="1"/>
</dbReference>
<keyword evidence="3" id="KW-1185">Reference proteome</keyword>
<dbReference type="PATRIC" id="fig|389348.3.peg.2091"/>
<sequence>MLKTSVTSFIFALLIICCAHAKMETYDQAVGLGFNCQVAHQLEHNKVRFFAYPFDWCQTPFDSLLAFIANEGKDFLEWGNIYALKPHHGDPTHLEVVDLVYGITTFHDFLTSPHLGNYVQVKSKYDKRTKRFFDLLKSNQRVLFIRQDLSKEQAEYLDEVLHSTYPNLNYTLLVINATEEYKPSWGLPRIANFYMEPVADWTGNYSRWTEILSQFSVARFNHRPLEEVW</sequence>
<feature type="chain" id="PRO_5006855794" description="Secreted protein" evidence="1">
    <location>
        <begin position="22"/>
        <end position="229"/>
    </location>
</feature>
<gene>
    <name evidence="2" type="ORF">PNK_1862</name>
</gene>
<dbReference type="Proteomes" id="UP000069902">
    <property type="component" value="Chromosome cPNK"/>
</dbReference>
<evidence type="ECO:0008006" key="4">
    <source>
        <dbReference type="Google" id="ProtNLM"/>
    </source>
</evidence>
<protein>
    <recommendedName>
        <fullName evidence="4">Secreted protein</fullName>
    </recommendedName>
</protein>
<dbReference type="InParanoid" id="A0A0U5CR84"/>
<dbReference type="InterPro" id="IPR014903">
    <property type="entry name" value="DUF1796"/>
</dbReference>
<evidence type="ECO:0000313" key="2">
    <source>
        <dbReference type="EMBL" id="CUI17468.1"/>
    </source>
</evidence>
<evidence type="ECO:0000313" key="3">
    <source>
        <dbReference type="Proteomes" id="UP000069902"/>
    </source>
</evidence>
<organism evidence="2 3">
    <name type="scientific">Candidatus Protochlamydia naegleriophila</name>
    <dbReference type="NCBI Taxonomy" id="389348"/>
    <lineage>
        <taxon>Bacteria</taxon>
        <taxon>Pseudomonadati</taxon>
        <taxon>Chlamydiota</taxon>
        <taxon>Chlamydiia</taxon>
        <taxon>Parachlamydiales</taxon>
        <taxon>Parachlamydiaceae</taxon>
        <taxon>Candidatus Protochlamydia</taxon>
    </lineage>
</organism>
<keyword evidence="1" id="KW-0732">Signal</keyword>
<reference evidence="3" key="1">
    <citation type="submission" date="2015-09" db="EMBL/GenBank/DDBJ databases">
        <authorList>
            <person name="Bertelli C."/>
        </authorList>
    </citation>
    <scope>NUCLEOTIDE SEQUENCE [LARGE SCALE GENOMIC DNA]</scope>
    <source>
        <strain evidence="3">KNic</strain>
    </source>
</reference>
<dbReference type="KEGG" id="pnl:PNK_1862"/>
<proteinExistence type="predicted"/>
<accession>A0A0U5CR84</accession>